<evidence type="ECO:0000256" key="3">
    <source>
        <dbReference type="ARBA" id="ARBA00022692"/>
    </source>
</evidence>
<dbReference type="GO" id="GO:0016020">
    <property type="term" value="C:membrane"/>
    <property type="evidence" value="ECO:0007669"/>
    <property type="project" value="UniProtKB-SubCell"/>
</dbReference>
<dbReference type="PANTHER" id="PTHR11654">
    <property type="entry name" value="OLIGOPEPTIDE TRANSPORTER-RELATED"/>
    <property type="match status" value="1"/>
</dbReference>
<evidence type="ECO:0000256" key="1">
    <source>
        <dbReference type="ARBA" id="ARBA00004141"/>
    </source>
</evidence>
<keyword evidence="3 6" id="KW-0812">Transmembrane</keyword>
<feature type="transmembrane region" description="Helical" evidence="6">
    <location>
        <begin position="137"/>
        <end position="157"/>
    </location>
</feature>
<evidence type="ECO:0008006" key="9">
    <source>
        <dbReference type="Google" id="ProtNLM"/>
    </source>
</evidence>
<gene>
    <name evidence="7" type="ORF">AMTR_s00054p00077630</name>
</gene>
<accession>U5D9P0</accession>
<reference evidence="8" key="1">
    <citation type="journal article" date="2013" name="Science">
        <title>The Amborella genome and the evolution of flowering plants.</title>
        <authorList>
            <consortium name="Amborella Genome Project"/>
        </authorList>
    </citation>
    <scope>NUCLEOTIDE SEQUENCE [LARGE SCALE GENOMIC DNA]</scope>
</reference>
<keyword evidence="5 6" id="KW-0472">Membrane</keyword>
<evidence type="ECO:0000313" key="8">
    <source>
        <dbReference type="Proteomes" id="UP000017836"/>
    </source>
</evidence>
<dbReference type="Gene3D" id="1.20.1250.20">
    <property type="entry name" value="MFS general substrate transporter like domains"/>
    <property type="match status" value="1"/>
</dbReference>
<dbReference type="InterPro" id="IPR000109">
    <property type="entry name" value="POT_fam"/>
</dbReference>
<name>U5D9P0_AMBTC</name>
<dbReference type="Gramene" id="ERN18137">
    <property type="protein sequence ID" value="ERN18137"/>
    <property type="gene ID" value="AMTR_s00054p00077630"/>
</dbReference>
<proteinExistence type="inferred from homology"/>
<evidence type="ECO:0000256" key="6">
    <source>
        <dbReference type="SAM" id="Phobius"/>
    </source>
</evidence>
<dbReference type="eggNOG" id="KOG1237">
    <property type="taxonomic scope" value="Eukaryota"/>
</dbReference>
<protein>
    <recommendedName>
        <fullName evidence="9">Major facilitator superfamily (MFS) profile domain-containing protein</fullName>
    </recommendedName>
</protein>
<dbReference type="OMA" id="NVMHERT"/>
<dbReference type="SUPFAM" id="SSF103473">
    <property type="entry name" value="MFS general substrate transporter"/>
    <property type="match status" value="1"/>
</dbReference>
<dbReference type="EMBL" id="KI392271">
    <property type="protein sequence ID" value="ERN18137.1"/>
    <property type="molecule type" value="Genomic_DNA"/>
</dbReference>
<evidence type="ECO:0000256" key="2">
    <source>
        <dbReference type="ARBA" id="ARBA00005982"/>
    </source>
</evidence>
<dbReference type="Pfam" id="PF00854">
    <property type="entry name" value="PTR2"/>
    <property type="match status" value="1"/>
</dbReference>
<feature type="transmembrane region" description="Helical" evidence="6">
    <location>
        <begin position="55"/>
        <end position="77"/>
    </location>
</feature>
<evidence type="ECO:0000313" key="7">
    <source>
        <dbReference type="EMBL" id="ERN18137.1"/>
    </source>
</evidence>
<sequence length="171" mass="19100">MIAFYGASGNLITYLTDYFHEDTASAMKNVNVWTGVGNLLPLLSAYLADSYLGNYLSYLLPSLFFVGFFFFALYLVAIGQGGQNPCLQAFGSEQFDQDNKEERRWRSSYFNWWYFGICVGALIGYSVVSYVQDNMGWGLGFGIPTILFGAALLDFLLGRKGYRLRTLGGSP</sequence>
<feature type="transmembrane region" description="Helical" evidence="6">
    <location>
        <begin position="112"/>
        <end position="131"/>
    </location>
</feature>
<dbReference type="GO" id="GO:0022857">
    <property type="term" value="F:transmembrane transporter activity"/>
    <property type="evidence" value="ECO:0007669"/>
    <property type="project" value="InterPro"/>
</dbReference>
<keyword evidence="4 6" id="KW-1133">Transmembrane helix</keyword>
<dbReference type="HOGENOM" id="CLU_009313_2_1_1"/>
<comment type="similarity">
    <text evidence="2">Belongs to the major facilitator superfamily. Proton-dependent oligopeptide transporter (POT/PTR) (TC 2.A.17) family.</text>
</comment>
<dbReference type="Proteomes" id="UP000017836">
    <property type="component" value="Unassembled WGS sequence"/>
</dbReference>
<dbReference type="InterPro" id="IPR036259">
    <property type="entry name" value="MFS_trans_sf"/>
</dbReference>
<organism evidence="7 8">
    <name type="scientific">Amborella trichopoda</name>
    <dbReference type="NCBI Taxonomy" id="13333"/>
    <lineage>
        <taxon>Eukaryota</taxon>
        <taxon>Viridiplantae</taxon>
        <taxon>Streptophyta</taxon>
        <taxon>Embryophyta</taxon>
        <taxon>Tracheophyta</taxon>
        <taxon>Spermatophyta</taxon>
        <taxon>Magnoliopsida</taxon>
        <taxon>Amborellales</taxon>
        <taxon>Amborellaceae</taxon>
        <taxon>Amborella</taxon>
    </lineage>
</organism>
<keyword evidence="8" id="KW-1185">Reference proteome</keyword>
<dbReference type="AlphaFoldDB" id="U5D9P0"/>
<evidence type="ECO:0000256" key="5">
    <source>
        <dbReference type="ARBA" id="ARBA00023136"/>
    </source>
</evidence>
<evidence type="ECO:0000256" key="4">
    <source>
        <dbReference type="ARBA" id="ARBA00022989"/>
    </source>
</evidence>
<comment type="subcellular location">
    <subcellularLocation>
        <location evidence="1">Membrane</location>
        <topology evidence="1">Multi-pass membrane protein</topology>
    </subcellularLocation>
</comment>